<protein>
    <submittedName>
        <fullName evidence="2">Uncharacterized protein</fullName>
    </submittedName>
</protein>
<proteinExistence type="predicted"/>
<accession>A0A382Q760</accession>
<reference evidence="2" key="1">
    <citation type="submission" date="2018-05" db="EMBL/GenBank/DDBJ databases">
        <authorList>
            <person name="Lanie J.A."/>
            <person name="Ng W.-L."/>
            <person name="Kazmierczak K.M."/>
            <person name="Andrzejewski T.M."/>
            <person name="Davidsen T.M."/>
            <person name="Wayne K.J."/>
            <person name="Tettelin H."/>
            <person name="Glass J.I."/>
            <person name="Rusch D."/>
            <person name="Podicherti R."/>
            <person name="Tsui H.-C.T."/>
            <person name="Winkler M.E."/>
        </authorList>
    </citation>
    <scope>NUCLEOTIDE SEQUENCE</scope>
</reference>
<dbReference type="EMBL" id="UINC01112447">
    <property type="protein sequence ID" value="SVC81403.1"/>
    <property type="molecule type" value="Genomic_DNA"/>
</dbReference>
<gene>
    <name evidence="2" type="ORF">METZ01_LOCUS334257</name>
</gene>
<feature type="transmembrane region" description="Helical" evidence="1">
    <location>
        <begin position="27"/>
        <end position="48"/>
    </location>
</feature>
<keyword evidence="1" id="KW-0472">Membrane</keyword>
<sequence>MVLLIGMTRLDVLGCSVKVTRSLMLVYFFHLTRYAIMVFCLLVTRLFLLV</sequence>
<keyword evidence="1" id="KW-1133">Transmembrane helix</keyword>
<keyword evidence="1" id="KW-0812">Transmembrane</keyword>
<feature type="non-terminal residue" evidence="2">
    <location>
        <position position="50"/>
    </location>
</feature>
<dbReference type="AlphaFoldDB" id="A0A382Q760"/>
<evidence type="ECO:0000313" key="2">
    <source>
        <dbReference type="EMBL" id="SVC81403.1"/>
    </source>
</evidence>
<organism evidence="2">
    <name type="scientific">marine metagenome</name>
    <dbReference type="NCBI Taxonomy" id="408172"/>
    <lineage>
        <taxon>unclassified sequences</taxon>
        <taxon>metagenomes</taxon>
        <taxon>ecological metagenomes</taxon>
    </lineage>
</organism>
<name>A0A382Q760_9ZZZZ</name>
<evidence type="ECO:0000256" key="1">
    <source>
        <dbReference type="SAM" id="Phobius"/>
    </source>
</evidence>